<keyword evidence="2" id="KW-1133">Transmembrane helix</keyword>
<dbReference type="InterPro" id="IPR041916">
    <property type="entry name" value="Anti_sigma_zinc_sf"/>
</dbReference>
<comment type="caution">
    <text evidence="4">The sequence shown here is derived from an EMBL/GenBank/DDBJ whole genome shotgun (WGS) entry which is preliminary data.</text>
</comment>
<accession>A0A849SIV6</accession>
<name>A0A849SIV6_UNCEI</name>
<feature type="domain" description="Putative zinc-finger" evidence="3">
    <location>
        <begin position="9"/>
        <end position="36"/>
    </location>
</feature>
<dbReference type="Pfam" id="PF13490">
    <property type="entry name" value="zf-HC2"/>
    <property type="match status" value="1"/>
</dbReference>
<dbReference type="Proteomes" id="UP000580839">
    <property type="component" value="Unassembled WGS sequence"/>
</dbReference>
<proteinExistence type="predicted"/>
<feature type="region of interest" description="Disordered" evidence="1">
    <location>
        <begin position="338"/>
        <end position="361"/>
    </location>
</feature>
<feature type="region of interest" description="Disordered" evidence="1">
    <location>
        <begin position="224"/>
        <end position="273"/>
    </location>
</feature>
<protein>
    <recommendedName>
        <fullName evidence="3">Putative zinc-finger domain-containing protein</fullName>
    </recommendedName>
</protein>
<keyword evidence="2" id="KW-0812">Transmembrane</keyword>
<keyword evidence="2" id="KW-0472">Membrane</keyword>
<evidence type="ECO:0000256" key="1">
    <source>
        <dbReference type="SAM" id="MobiDB-lite"/>
    </source>
</evidence>
<evidence type="ECO:0000256" key="2">
    <source>
        <dbReference type="SAM" id="Phobius"/>
    </source>
</evidence>
<feature type="region of interest" description="Disordered" evidence="1">
    <location>
        <begin position="72"/>
        <end position="151"/>
    </location>
</feature>
<dbReference type="Gene3D" id="2.60.40.1120">
    <property type="entry name" value="Carboxypeptidase-like, regulatory domain"/>
    <property type="match status" value="1"/>
</dbReference>
<dbReference type="InterPro" id="IPR008969">
    <property type="entry name" value="CarboxyPept-like_regulatory"/>
</dbReference>
<feature type="transmembrane region" description="Helical" evidence="2">
    <location>
        <begin position="155"/>
        <end position="176"/>
    </location>
</feature>
<sequence>MRHLTAFQISASVDGVLQGGSQDQVVRHLAECDVCRGQYEELATHQQVLTRLLTHDGGDSFFDQLLREVETEVGDERAPAARPRPTIEPVESTAEPVADSKSIVPEPDAAAPVAHRPPRLVLIERDPAPRAASDPTPEARVSTGRGSPSDLEGRVAMVATTLGVVLLLLVGGLLYLRRTPQTARPVARPSSVSGVTGGTDAGSVSSAPRIAVARDPIAPPIVEDEAPAVSEPPPIVRSLSPSPSDESNAEEPAAVPKPRVEAPRASRATSRKPTLEARLCGVIRDAAGAPVPRAQVLAIGTSFGALSDASGHFCLNVTPGAYTLSVSALGFPPARRDIQHGPGHGEAVITLRPFGDSGDSR</sequence>
<feature type="region of interest" description="Disordered" evidence="1">
    <location>
        <begin position="181"/>
        <end position="210"/>
    </location>
</feature>
<dbReference type="EMBL" id="JABFRW010000112">
    <property type="protein sequence ID" value="NOT34361.1"/>
    <property type="molecule type" value="Genomic_DNA"/>
</dbReference>
<dbReference type="Pfam" id="PF13620">
    <property type="entry name" value="CarboxypepD_reg"/>
    <property type="match status" value="1"/>
</dbReference>
<gene>
    <name evidence="4" type="ORF">HOP12_09350</name>
</gene>
<dbReference type="InterPro" id="IPR027383">
    <property type="entry name" value="Znf_put"/>
</dbReference>
<reference evidence="4 5" key="1">
    <citation type="submission" date="2020-04" db="EMBL/GenBank/DDBJ databases">
        <title>Metagenomic profiling of ammonia- and methane-oxidizing microorganisms in a Dutch drinking water treatment plant.</title>
        <authorList>
            <person name="Poghosyan L."/>
            <person name="Leucker S."/>
        </authorList>
    </citation>
    <scope>NUCLEOTIDE SEQUENCE [LARGE SCALE GENOMIC DNA]</scope>
    <source>
        <strain evidence="4">S-RSF-IL-03</strain>
    </source>
</reference>
<dbReference type="AlphaFoldDB" id="A0A849SIV6"/>
<evidence type="ECO:0000313" key="4">
    <source>
        <dbReference type="EMBL" id="NOT34361.1"/>
    </source>
</evidence>
<evidence type="ECO:0000259" key="3">
    <source>
        <dbReference type="Pfam" id="PF13490"/>
    </source>
</evidence>
<dbReference type="SUPFAM" id="SSF49464">
    <property type="entry name" value="Carboxypeptidase regulatory domain-like"/>
    <property type="match status" value="1"/>
</dbReference>
<organism evidence="4 5">
    <name type="scientific">Eiseniibacteriota bacterium</name>
    <dbReference type="NCBI Taxonomy" id="2212470"/>
    <lineage>
        <taxon>Bacteria</taxon>
        <taxon>Candidatus Eiseniibacteriota</taxon>
    </lineage>
</organism>
<evidence type="ECO:0000313" key="5">
    <source>
        <dbReference type="Proteomes" id="UP000580839"/>
    </source>
</evidence>
<dbReference type="Gene3D" id="1.10.10.1320">
    <property type="entry name" value="Anti-sigma factor, zinc-finger domain"/>
    <property type="match status" value="1"/>
</dbReference>